<evidence type="ECO:0000313" key="2">
    <source>
        <dbReference type="EMBL" id="KAK4252550.1"/>
    </source>
</evidence>
<gene>
    <name evidence="2" type="ORF">QN277_014536</name>
</gene>
<evidence type="ECO:0000259" key="1">
    <source>
        <dbReference type="Pfam" id="PF13456"/>
    </source>
</evidence>
<dbReference type="EMBL" id="JAWXYG010000023">
    <property type="protein sequence ID" value="KAK4252550.1"/>
    <property type="molecule type" value="Genomic_DNA"/>
</dbReference>
<dbReference type="SUPFAM" id="SSF53098">
    <property type="entry name" value="Ribonuclease H-like"/>
    <property type="match status" value="1"/>
</dbReference>
<dbReference type="Proteomes" id="UP001293593">
    <property type="component" value="Unassembled WGS sequence"/>
</dbReference>
<proteinExistence type="predicted"/>
<dbReference type="PANTHER" id="PTHR34023:SF5">
    <property type="entry name" value="RNASE H TYPE-1 DOMAIN-CONTAINING PROTEIN"/>
    <property type="match status" value="1"/>
</dbReference>
<dbReference type="Gene3D" id="3.30.420.10">
    <property type="entry name" value="Ribonuclease H-like superfamily/Ribonuclease H"/>
    <property type="match status" value="1"/>
</dbReference>
<protein>
    <recommendedName>
        <fullName evidence="1">RNase H type-1 domain-containing protein</fullName>
    </recommendedName>
</protein>
<dbReference type="GO" id="GO:0003676">
    <property type="term" value="F:nucleic acid binding"/>
    <property type="evidence" value="ECO:0007669"/>
    <property type="project" value="InterPro"/>
</dbReference>
<feature type="domain" description="RNase H type-1" evidence="1">
    <location>
        <begin position="8"/>
        <end position="96"/>
    </location>
</feature>
<reference evidence="2" key="1">
    <citation type="submission" date="2023-10" db="EMBL/GenBank/DDBJ databases">
        <title>Chromosome-level genome of the transformable northern wattle, Acacia crassicarpa.</title>
        <authorList>
            <person name="Massaro I."/>
            <person name="Sinha N.R."/>
            <person name="Poethig S."/>
            <person name="Leichty A.R."/>
        </authorList>
    </citation>
    <scope>NUCLEOTIDE SEQUENCE</scope>
    <source>
        <strain evidence="2">Acra3RX</strain>
        <tissue evidence="2">Leaf</tissue>
    </source>
</reference>
<dbReference type="AlphaFoldDB" id="A0AAE1M463"/>
<accession>A0AAE1M463</accession>
<sequence>MMGINKSLGLQSVIEAEIHTIMLGLKMGQQMGTRRVLLYSNLLDAVNLIMRDYCHADHPLRGIIMKTRDLLFQDWDVELHYTLRENNSCADYMAKQGDDAPIDADVVLFPMTPAGCTQRFLTDRGSCRS</sequence>
<comment type="caution">
    <text evidence="2">The sequence shown here is derived from an EMBL/GenBank/DDBJ whole genome shotgun (WGS) entry which is preliminary data.</text>
</comment>
<dbReference type="CDD" id="cd06222">
    <property type="entry name" value="RNase_H_like"/>
    <property type="match status" value="1"/>
</dbReference>
<dbReference type="PANTHER" id="PTHR34023">
    <property type="entry name" value="RNASE H DOMAIN-CONTAINING PROTEIN"/>
    <property type="match status" value="1"/>
</dbReference>
<name>A0AAE1M463_9FABA</name>
<organism evidence="2 3">
    <name type="scientific">Acacia crassicarpa</name>
    <name type="common">northern wattle</name>
    <dbReference type="NCBI Taxonomy" id="499986"/>
    <lineage>
        <taxon>Eukaryota</taxon>
        <taxon>Viridiplantae</taxon>
        <taxon>Streptophyta</taxon>
        <taxon>Embryophyta</taxon>
        <taxon>Tracheophyta</taxon>
        <taxon>Spermatophyta</taxon>
        <taxon>Magnoliopsida</taxon>
        <taxon>eudicotyledons</taxon>
        <taxon>Gunneridae</taxon>
        <taxon>Pentapetalae</taxon>
        <taxon>rosids</taxon>
        <taxon>fabids</taxon>
        <taxon>Fabales</taxon>
        <taxon>Fabaceae</taxon>
        <taxon>Caesalpinioideae</taxon>
        <taxon>mimosoid clade</taxon>
        <taxon>Acacieae</taxon>
        <taxon>Acacia</taxon>
    </lineage>
</organism>
<dbReference type="InterPro" id="IPR044730">
    <property type="entry name" value="RNase_H-like_dom_plant"/>
</dbReference>
<dbReference type="GO" id="GO:0004523">
    <property type="term" value="F:RNA-DNA hybrid ribonuclease activity"/>
    <property type="evidence" value="ECO:0007669"/>
    <property type="project" value="InterPro"/>
</dbReference>
<dbReference type="InterPro" id="IPR036397">
    <property type="entry name" value="RNaseH_sf"/>
</dbReference>
<dbReference type="InterPro" id="IPR002156">
    <property type="entry name" value="RNaseH_domain"/>
</dbReference>
<dbReference type="Pfam" id="PF13456">
    <property type="entry name" value="RVT_3"/>
    <property type="match status" value="1"/>
</dbReference>
<dbReference type="InterPro" id="IPR012337">
    <property type="entry name" value="RNaseH-like_sf"/>
</dbReference>
<keyword evidence="3" id="KW-1185">Reference proteome</keyword>
<evidence type="ECO:0000313" key="3">
    <source>
        <dbReference type="Proteomes" id="UP001293593"/>
    </source>
</evidence>